<dbReference type="PANTHER" id="PTHR15574">
    <property type="entry name" value="WD REPEAT DOMAIN-CONTAINING FAMILY"/>
    <property type="match status" value="1"/>
</dbReference>
<feature type="compositionally biased region" description="Low complexity" evidence="3">
    <location>
        <begin position="273"/>
        <end position="291"/>
    </location>
</feature>
<dbReference type="InParanoid" id="K1QAE9"/>
<dbReference type="InterPro" id="IPR045151">
    <property type="entry name" value="DCAF8"/>
</dbReference>
<feature type="compositionally biased region" description="Polar residues" evidence="3">
    <location>
        <begin position="412"/>
        <end position="440"/>
    </location>
</feature>
<organism evidence="4">
    <name type="scientific">Magallana gigas</name>
    <name type="common">Pacific oyster</name>
    <name type="synonym">Crassostrea gigas</name>
    <dbReference type="NCBI Taxonomy" id="29159"/>
    <lineage>
        <taxon>Eukaryota</taxon>
        <taxon>Metazoa</taxon>
        <taxon>Spiralia</taxon>
        <taxon>Lophotrochozoa</taxon>
        <taxon>Mollusca</taxon>
        <taxon>Bivalvia</taxon>
        <taxon>Autobranchia</taxon>
        <taxon>Pteriomorphia</taxon>
        <taxon>Ostreida</taxon>
        <taxon>Ostreoidea</taxon>
        <taxon>Ostreidae</taxon>
        <taxon>Magallana</taxon>
    </lineage>
</organism>
<dbReference type="EMBL" id="JH817875">
    <property type="protein sequence ID" value="EKC28274.1"/>
    <property type="molecule type" value="Genomic_DNA"/>
</dbReference>
<feature type="compositionally biased region" description="Low complexity" evidence="3">
    <location>
        <begin position="616"/>
        <end position="632"/>
    </location>
</feature>
<dbReference type="HOGENOM" id="CLU_012381_0_1_1"/>
<feature type="compositionally biased region" description="Basic and acidic residues" evidence="3">
    <location>
        <begin position="318"/>
        <end position="342"/>
    </location>
</feature>
<evidence type="ECO:0000256" key="3">
    <source>
        <dbReference type="SAM" id="MobiDB-lite"/>
    </source>
</evidence>
<feature type="region of interest" description="Disordered" evidence="3">
    <location>
        <begin position="1005"/>
        <end position="1034"/>
    </location>
</feature>
<evidence type="ECO:0000313" key="4">
    <source>
        <dbReference type="EMBL" id="EKC28274.1"/>
    </source>
</evidence>
<dbReference type="InterPro" id="IPR036322">
    <property type="entry name" value="WD40_repeat_dom_sf"/>
</dbReference>
<proteinExistence type="predicted"/>
<name>K1QAE9_MAGGI</name>
<dbReference type="SUPFAM" id="SSF50978">
    <property type="entry name" value="WD40 repeat-like"/>
    <property type="match status" value="1"/>
</dbReference>
<protein>
    <submittedName>
        <fullName evidence="4">Nuclear receptor interaction protein</fullName>
    </submittedName>
</protein>
<reference evidence="4" key="1">
    <citation type="journal article" date="2012" name="Nature">
        <title>The oyster genome reveals stress adaptation and complexity of shell formation.</title>
        <authorList>
            <person name="Zhang G."/>
            <person name="Fang X."/>
            <person name="Guo X."/>
            <person name="Li L."/>
            <person name="Luo R."/>
            <person name="Xu F."/>
            <person name="Yang P."/>
            <person name="Zhang L."/>
            <person name="Wang X."/>
            <person name="Qi H."/>
            <person name="Xiong Z."/>
            <person name="Que H."/>
            <person name="Xie Y."/>
            <person name="Holland P.W."/>
            <person name="Paps J."/>
            <person name="Zhu Y."/>
            <person name="Wu F."/>
            <person name="Chen Y."/>
            <person name="Wang J."/>
            <person name="Peng C."/>
            <person name="Meng J."/>
            <person name="Yang L."/>
            <person name="Liu J."/>
            <person name="Wen B."/>
            <person name="Zhang N."/>
            <person name="Huang Z."/>
            <person name="Zhu Q."/>
            <person name="Feng Y."/>
            <person name="Mount A."/>
            <person name="Hedgecock D."/>
            <person name="Xu Z."/>
            <person name="Liu Y."/>
            <person name="Domazet-Loso T."/>
            <person name="Du Y."/>
            <person name="Sun X."/>
            <person name="Zhang S."/>
            <person name="Liu B."/>
            <person name="Cheng P."/>
            <person name="Jiang X."/>
            <person name="Li J."/>
            <person name="Fan D."/>
            <person name="Wang W."/>
            <person name="Fu W."/>
            <person name="Wang T."/>
            <person name="Wang B."/>
            <person name="Zhang J."/>
            <person name="Peng Z."/>
            <person name="Li Y."/>
            <person name="Li N."/>
            <person name="Wang J."/>
            <person name="Chen M."/>
            <person name="He Y."/>
            <person name="Tan F."/>
            <person name="Song X."/>
            <person name="Zheng Q."/>
            <person name="Huang R."/>
            <person name="Yang H."/>
            <person name="Du X."/>
            <person name="Chen L."/>
            <person name="Yang M."/>
            <person name="Gaffney P.M."/>
            <person name="Wang S."/>
            <person name="Luo L."/>
            <person name="She Z."/>
            <person name="Ming Y."/>
            <person name="Huang W."/>
            <person name="Zhang S."/>
            <person name="Huang B."/>
            <person name="Zhang Y."/>
            <person name="Qu T."/>
            <person name="Ni P."/>
            <person name="Miao G."/>
            <person name="Wang J."/>
            <person name="Wang Q."/>
            <person name="Steinberg C.E."/>
            <person name="Wang H."/>
            <person name="Li N."/>
            <person name="Qian L."/>
            <person name="Zhang G."/>
            <person name="Li Y."/>
            <person name="Yang H."/>
            <person name="Liu X."/>
            <person name="Wang J."/>
            <person name="Yin Y."/>
            <person name="Wang J."/>
        </authorList>
    </citation>
    <scope>NUCLEOTIDE SEQUENCE [LARGE SCALE GENOMIC DNA]</scope>
    <source>
        <strain evidence="4">05x7-T-G4-1.051#20</strain>
    </source>
</reference>
<feature type="compositionally biased region" description="Polar residues" evidence="3">
    <location>
        <begin position="292"/>
        <end position="309"/>
    </location>
</feature>
<dbReference type="GO" id="GO:0005737">
    <property type="term" value="C:cytoplasm"/>
    <property type="evidence" value="ECO:0007669"/>
    <property type="project" value="TreeGrafter"/>
</dbReference>
<dbReference type="GO" id="GO:0080008">
    <property type="term" value="C:Cul4-RING E3 ubiquitin ligase complex"/>
    <property type="evidence" value="ECO:0007669"/>
    <property type="project" value="TreeGrafter"/>
</dbReference>
<feature type="compositionally biased region" description="Basic and acidic residues" evidence="3">
    <location>
        <begin position="633"/>
        <end position="643"/>
    </location>
</feature>
<feature type="compositionally biased region" description="Polar residues" evidence="3">
    <location>
        <begin position="467"/>
        <end position="486"/>
    </location>
</feature>
<feature type="region of interest" description="Disordered" evidence="3">
    <location>
        <begin position="241"/>
        <end position="524"/>
    </location>
</feature>
<dbReference type="Pfam" id="PF00400">
    <property type="entry name" value="WD40"/>
    <property type="match status" value="1"/>
</dbReference>
<dbReference type="InterPro" id="IPR001680">
    <property type="entry name" value="WD40_rpt"/>
</dbReference>
<dbReference type="GO" id="GO:0045944">
    <property type="term" value="P:positive regulation of transcription by RNA polymerase II"/>
    <property type="evidence" value="ECO:0007669"/>
    <property type="project" value="TreeGrafter"/>
</dbReference>
<evidence type="ECO:0000256" key="2">
    <source>
        <dbReference type="ARBA" id="ARBA00022737"/>
    </source>
</evidence>
<accession>K1QAE9</accession>
<evidence type="ECO:0000256" key="1">
    <source>
        <dbReference type="ARBA" id="ARBA00022574"/>
    </source>
</evidence>
<keyword evidence="1" id="KW-0853">WD repeat</keyword>
<dbReference type="SMART" id="SM00320">
    <property type="entry name" value="WD40"/>
    <property type="match status" value="6"/>
</dbReference>
<keyword evidence="2" id="KW-0677">Repeat</keyword>
<dbReference type="InterPro" id="IPR015943">
    <property type="entry name" value="WD40/YVTN_repeat-like_dom_sf"/>
</dbReference>
<sequence length="1080" mass="119801">MLPKVNTICWNETGQYLLSGSDDQHLVISEPWTGKFTSVRSGHRANIFSAKFLPYSNEKIISCSGDGKIYYTDVDTSSRNNLFDCHFGTTYEVIVIPSESSTFLSCGEDGTVRWFDLRAKTSCVKEDCKEDILINCRRAVTSIAVNPLIPYELSIACADSSVRIYDRRMLGTKASGSHSSKGILGMTCKFTAPTLSSRPHRITSLAYSPNGEDILVSYSSEYIYLFGSKAERLAKKVKSSDLFAEKPTKPPPKHKTPEPQHSSRGSRDPPADLPLSSTPPRTSSSPRLSTSEGVTSMLLPQSPSGSSLRQPPIKRLRLRGDWSDTGPHARPESERHTNEQPDRQTTIMQRMSDMLTRWLDGNLRRQEEEEREDEAAGRGSEAQASGGQDVSGERSGDVVNESAPAAEDMDTENTVTTDRRTQNSTGINQDSSVENQASDTENQDISDRNQDNIHSLDINPQPECDNQGPSSTSSAIQNPRSLSDPQVTLAENEASVQTRSVGPASRGTANTEENQGISGLRSSVERRGQHVGLLVQEEPVISLQYSSEGTTSSTVRLGFARFENLEAGILERSAENASLQPLVREATPTSSRDFESHEAAEGSEEAKREDSVGFADSTDSSDIFDSDSFSGESGKEESGEKSENTVIETETNSTAESQRAEKSSEILVESESENQPCSSSQADGQTQRAGRRKASAAVKEKIRQIGRMRILERLCRERGSGLQPDRFTGDSGTSEEEEEEIPVVRGASHSSDHATGEHEEDVEIENRTRTSDHQGNEAASSDEEGEGQSRETLERHITAIRLQELYKKRQEERENEEIETRSIHQPLHKIKFKGHRNARTMIKEANFWGDQFVMSGSDCGHIFIWDRYTAKLAMLLEADRHVVNCLQPHPIDPILASSGIDYDIKLWMPLEENPHFEEEIAAEIMRRNEVMLEETRDTITVPAAFMLRVLASLNQIRAGKMPLTDEFKDDELKTMAEGFTEMGVKPNLQSKEKFQKWLLDFSTGAKPKSDGATASASTQDKSPNTYQTPRLPNFSGDKKGDATFDLWKYEVECLCKDKYSDATITQAIRRSVRGEAATYI</sequence>
<feature type="region of interest" description="Disordered" evidence="3">
    <location>
        <begin position="572"/>
        <end position="794"/>
    </location>
</feature>
<feature type="compositionally biased region" description="Basic and acidic residues" evidence="3">
    <location>
        <begin position="764"/>
        <end position="775"/>
    </location>
</feature>
<dbReference type="PANTHER" id="PTHR15574:SF39">
    <property type="entry name" value="DDB1- AND CUL4-ASSOCIATED FACTOR 6"/>
    <property type="match status" value="1"/>
</dbReference>
<gene>
    <name evidence="4" type="ORF">CGI_10016299</name>
</gene>
<feature type="compositionally biased region" description="Basic and acidic residues" evidence="3">
    <location>
        <begin position="698"/>
        <end position="719"/>
    </location>
</feature>
<dbReference type="Gene3D" id="2.130.10.10">
    <property type="entry name" value="YVTN repeat-like/Quinoprotein amine dehydrogenase"/>
    <property type="match status" value="2"/>
</dbReference>
<feature type="compositionally biased region" description="Basic and acidic residues" evidence="3">
    <location>
        <begin position="592"/>
        <end position="611"/>
    </location>
</feature>
<feature type="compositionally biased region" description="Polar residues" evidence="3">
    <location>
        <begin position="644"/>
        <end position="657"/>
    </location>
</feature>
<feature type="compositionally biased region" description="Polar residues" evidence="3">
    <location>
        <begin position="507"/>
        <end position="521"/>
    </location>
</feature>
<dbReference type="AlphaFoldDB" id="K1QAE9"/>
<feature type="compositionally biased region" description="Polar residues" evidence="3">
    <location>
        <begin position="1012"/>
        <end position="1030"/>
    </location>
</feature>
<feature type="compositionally biased region" description="Polar residues" evidence="3">
    <location>
        <begin position="673"/>
        <end position="688"/>
    </location>
</feature>
<keyword evidence="4" id="KW-0675">Receptor</keyword>